<gene>
    <name evidence="1" type="ORF">SPELUC_LOCUS17216</name>
</gene>
<comment type="caution">
    <text evidence="1">The sequence shown here is derived from an EMBL/GenBank/DDBJ whole genome shotgun (WGS) entry which is preliminary data.</text>
</comment>
<proteinExistence type="predicted"/>
<organism evidence="1 2">
    <name type="scientific">Cetraspora pellucida</name>
    <dbReference type="NCBI Taxonomy" id="1433469"/>
    <lineage>
        <taxon>Eukaryota</taxon>
        <taxon>Fungi</taxon>
        <taxon>Fungi incertae sedis</taxon>
        <taxon>Mucoromycota</taxon>
        <taxon>Glomeromycotina</taxon>
        <taxon>Glomeromycetes</taxon>
        <taxon>Diversisporales</taxon>
        <taxon>Gigasporaceae</taxon>
        <taxon>Cetraspora</taxon>
    </lineage>
</organism>
<evidence type="ECO:0000313" key="1">
    <source>
        <dbReference type="EMBL" id="CAG8790838.1"/>
    </source>
</evidence>
<name>A0ACA9RFN7_9GLOM</name>
<evidence type="ECO:0000313" key="2">
    <source>
        <dbReference type="Proteomes" id="UP000789366"/>
    </source>
</evidence>
<sequence>MGLAQQATQLAIECDDNKMSQWLRAFIDQKKQHLDNKQNEITNNECDKDDKNYDLVISNPSIKKCK</sequence>
<protein>
    <submittedName>
        <fullName evidence="1">15395_t:CDS:1</fullName>
    </submittedName>
</protein>
<reference evidence="1" key="1">
    <citation type="submission" date="2021-06" db="EMBL/GenBank/DDBJ databases">
        <authorList>
            <person name="Kallberg Y."/>
            <person name="Tangrot J."/>
            <person name="Rosling A."/>
        </authorList>
    </citation>
    <scope>NUCLEOTIDE SEQUENCE</scope>
    <source>
        <strain evidence="1">28 12/20/2015</strain>
    </source>
</reference>
<feature type="non-terminal residue" evidence="1">
    <location>
        <position position="66"/>
    </location>
</feature>
<accession>A0ACA9RFN7</accession>
<dbReference type="Proteomes" id="UP000789366">
    <property type="component" value="Unassembled WGS sequence"/>
</dbReference>
<dbReference type="EMBL" id="CAJVPW010068931">
    <property type="protein sequence ID" value="CAG8790838.1"/>
    <property type="molecule type" value="Genomic_DNA"/>
</dbReference>
<keyword evidence="2" id="KW-1185">Reference proteome</keyword>